<gene>
    <name evidence="1" type="ORF">LEP1GSC043_1934</name>
</gene>
<proteinExistence type="predicted"/>
<accession>N1UCG9</accession>
<evidence type="ECO:0000313" key="2">
    <source>
        <dbReference type="Proteomes" id="UP000012249"/>
    </source>
</evidence>
<protein>
    <submittedName>
        <fullName evidence="1">Uncharacterized protein</fullName>
    </submittedName>
</protein>
<dbReference type="EMBL" id="AHMI02000222">
    <property type="protein sequence ID" value="EMY13750.1"/>
    <property type="molecule type" value="Genomic_DNA"/>
</dbReference>
<name>N1UCG9_9LEPT</name>
<dbReference type="Proteomes" id="UP000012249">
    <property type="component" value="Unassembled WGS sequence"/>
</dbReference>
<reference evidence="1 2" key="1">
    <citation type="submission" date="2013-02" db="EMBL/GenBank/DDBJ databases">
        <authorList>
            <person name="Harkins D.M."/>
            <person name="Durkin A.S."/>
            <person name="Brinkac L.M."/>
            <person name="Haft D.H."/>
            <person name="Selengut J.D."/>
            <person name="Sanka R."/>
            <person name="DePew J."/>
            <person name="Purushe J."/>
            <person name="Haake D.A."/>
            <person name="Matsunaga J."/>
            <person name="Vinetz J.M."/>
            <person name="Sutton G.G."/>
            <person name="Nierman W.C."/>
            <person name="Fouts D.E."/>
        </authorList>
    </citation>
    <scope>NUCLEOTIDE SEQUENCE [LARGE SCALE GENOMIC DNA]</scope>
    <source>
        <strain evidence="1 2">Ecochallenge</strain>
    </source>
</reference>
<evidence type="ECO:0000313" key="1">
    <source>
        <dbReference type="EMBL" id="EMY13750.1"/>
    </source>
</evidence>
<comment type="caution">
    <text evidence="1">The sequence shown here is derived from an EMBL/GenBank/DDBJ whole genome shotgun (WGS) entry which is preliminary data.</text>
</comment>
<dbReference type="AlphaFoldDB" id="N1UCG9"/>
<organism evidence="1 2">
    <name type="scientific">Leptospira weilii str. Ecochallenge</name>
    <dbReference type="NCBI Taxonomy" id="1049986"/>
    <lineage>
        <taxon>Bacteria</taxon>
        <taxon>Pseudomonadati</taxon>
        <taxon>Spirochaetota</taxon>
        <taxon>Spirochaetia</taxon>
        <taxon>Leptospirales</taxon>
        <taxon>Leptospiraceae</taxon>
        <taxon>Leptospira</taxon>
    </lineage>
</organism>
<sequence>MTEHPDLSTSLEIPSFLSMIRVVEKLILHLLPFIEMGD</sequence>